<dbReference type="Pfam" id="PF18186">
    <property type="entry name" value="SLATT_4"/>
    <property type="match status" value="1"/>
</dbReference>
<dbReference type="Proteomes" id="UP001597319">
    <property type="component" value="Unassembled WGS sequence"/>
</dbReference>
<gene>
    <name evidence="3" type="ORF">ACFSR1_19420</name>
</gene>
<evidence type="ECO:0000256" key="1">
    <source>
        <dbReference type="SAM" id="Phobius"/>
    </source>
</evidence>
<evidence type="ECO:0000259" key="2">
    <source>
        <dbReference type="Pfam" id="PF18186"/>
    </source>
</evidence>
<keyword evidence="1" id="KW-0472">Membrane</keyword>
<feature type="domain" description="SMODS and SLOG-associating 2TM effector" evidence="2">
    <location>
        <begin position="297"/>
        <end position="448"/>
    </location>
</feature>
<keyword evidence="1" id="KW-1133">Transmembrane helix</keyword>
<dbReference type="Pfam" id="PF18144">
    <property type="entry name" value="SMODS"/>
    <property type="match status" value="1"/>
</dbReference>
<protein>
    <recommendedName>
        <fullName evidence="2">SMODS and SLOG-associating 2TM effector domain-containing protein</fullName>
    </recommendedName>
</protein>
<keyword evidence="1" id="KW-0812">Transmembrane</keyword>
<dbReference type="InterPro" id="IPR040811">
    <property type="entry name" value="SLATT_4"/>
</dbReference>
<proteinExistence type="predicted"/>
<reference evidence="4" key="1">
    <citation type="journal article" date="2019" name="Int. J. Syst. Evol. Microbiol.">
        <title>The Global Catalogue of Microorganisms (GCM) 10K type strain sequencing project: providing services to taxonomists for standard genome sequencing and annotation.</title>
        <authorList>
            <consortium name="The Broad Institute Genomics Platform"/>
            <consortium name="The Broad Institute Genome Sequencing Center for Infectious Disease"/>
            <person name="Wu L."/>
            <person name="Ma J."/>
        </authorList>
    </citation>
    <scope>NUCLEOTIDE SEQUENCE [LARGE SCALE GENOMIC DNA]</scope>
    <source>
        <strain evidence="4">KCTC 52274</strain>
    </source>
</reference>
<dbReference type="RefSeq" id="WP_378294715.1">
    <property type="nucleotide sequence ID" value="NZ_JBHULE010000027.1"/>
</dbReference>
<dbReference type="EMBL" id="JBHULE010000027">
    <property type="protein sequence ID" value="MFD2564858.1"/>
    <property type="molecule type" value="Genomic_DNA"/>
</dbReference>
<accession>A0ABW5LJ16</accession>
<name>A0ABW5LJ16_9FLAO</name>
<keyword evidence="4" id="KW-1185">Reference proteome</keyword>
<evidence type="ECO:0000313" key="3">
    <source>
        <dbReference type="EMBL" id="MFD2564858.1"/>
    </source>
</evidence>
<sequence>MGISVNFNMFCDELEISEKKKSIISLRYNSINKKLNNDFWNINTNYGGIYIGCYGRETANDGIKEVEMIFEMPSHLLVEYKECGGNPQARFLEDVRRSITSIYSKTSIDKDKQSIKIQFSDGMLFRVFPAFIKDGGGYVFADLTDDGQWNIHKPKSLQEAIKHVDATTHHNLRKLCKMVKAWKQNCKVRIKDVLIDELVYEFLLYSKKRYLSYLNFDIMCLDFFEFLMNQEPSKTTWNIVGSDQKIHNPDNFRYKAIVAHFKAENAIKLEHSGRKWNATQKWKEIFGYRFPESVKVESQLKKLYERATSLYEAQKKCVRILNQKVMTFKGLQLLIAVLIVSAILIIGFTEEFDLGLGLFMISSVMFLVVLYFQKYNLGNISMRHKQSALRTFLIKQEFQSLLIDLNRSDLDISVIRKRKDELQRKMTDVYRGTSKSIDRRYAKALENIHMISKIKKKLSIVKSGQVNIPVWQSNKFNMENSVQCLMNYRNQEV</sequence>
<feature type="transmembrane region" description="Helical" evidence="1">
    <location>
        <begin position="330"/>
        <end position="348"/>
    </location>
</feature>
<feature type="transmembrane region" description="Helical" evidence="1">
    <location>
        <begin position="354"/>
        <end position="372"/>
    </location>
</feature>
<organism evidence="3 4">
    <name type="scientific">Aquimarina rubra</name>
    <dbReference type="NCBI Taxonomy" id="1920033"/>
    <lineage>
        <taxon>Bacteria</taxon>
        <taxon>Pseudomonadati</taxon>
        <taxon>Bacteroidota</taxon>
        <taxon>Flavobacteriia</taxon>
        <taxon>Flavobacteriales</taxon>
        <taxon>Flavobacteriaceae</taxon>
        <taxon>Aquimarina</taxon>
    </lineage>
</organism>
<dbReference type="SUPFAM" id="SSF81301">
    <property type="entry name" value="Nucleotidyltransferase"/>
    <property type="match status" value="1"/>
</dbReference>
<evidence type="ECO:0000313" key="4">
    <source>
        <dbReference type="Proteomes" id="UP001597319"/>
    </source>
</evidence>
<dbReference type="InterPro" id="IPR043519">
    <property type="entry name" value="NT_sf"/>
</dbReference>
<comment type="caution">
    <text evidence="3">The sequence shown here is derived from an EMBL/GenBank/DDBJ whole genome shotgun (WGS) entry which is preliminary data.</text>
</comment>